<dbReference type="InterPro" id="IPR000843">
    <property type="entry name" value="HTH_LacI"/>
</dbReference>
<gene>
    <name evidence="5" type="ORF">IB285_06430</name>
</gene>
<dbReference type="Pfam" id="PF00356">
    <property type="entry name" value="LacI"/>
    <property type="match status" value="1"/>
</dbReference>
<organism evidence="5 6">
    <name type="scientific">Erythrobacter rubeus</name>
    <dbReference type="NCBI Taxonomy" id="2760803"/>
    <lineage>
        <taxon>Bacteria</taxon>
        <taxon>Pseudomonadati</taxon>
        <taxon>Pseudomonadota</taxon>
        <taxon>Alphaproteobacteria</taxon>
        <taxon>Sphingomonadales</taxon>
        <taxon>Erythrobacteraceae</taxon>
        <taxon>Erythrobacter/Porphyrobacter group</taxon>
        <taxon>Erythrobacter</taxon>
    </lineage>
</organism>
<feature type="domain" description="HTH lacI-type" evidence="4">
    <location>
        <begin position="8"/>
        <end position="62"/>
    </location>
</feature>
<dbReference type="Gene3D" id="1.10.260.40">
    <property type="entry name" value="lambda repressor-like DNA-binding domains"/>
    <property type="match status" value="1"/>
</dbReference>
<proteinExistence type="predicted"/>
<dbReference type="PROSITE" id="PS50932">
    <property type="entry name" value="HTH_LACI_2"/>
    <property type="match status" value="1"/>
</dbReference>
<evidence type="ECO:0000313" key="5">
    <source>
        <dbReference type="EMBL" id="MBD2841897.1"/>
    </source>
</evidence>
<accession>A0ABR8KR60</accession>
<dbReference type="PANTHER" id="PTHR30146:SF120">
    <property type="entry name" value="ALANINE RACEMASE"/>
    <property type="match status" value="1"/>
</dbReference>
<dbReference type="Proteomes" id="UP000635384">
    <property type="component" value="Unassembled WGS sequence"/>
</dbReference>
<evidence type="ECO:0000256" key="3">
    <source>
        <dbReference type="ARBA" id="ARBA00023163"/>
    </source>
</evidence>
<evidence type="ECO:0000313" key="6">
    <source>
        <dbReference type="Proteomes" id="UP000635384"/>
    </source>
</evidence>
<evidence type="ECO:0000256" key="2">
    <source>
        <dbReference type="ARBA" id="ARBA00023125"/>
    </source>
</evidence>
<sequence length="345" mass="37900">MARRSSEVTMGDIARMANVSESTVSRALSGSTLVAEKTRDRILEIARNADFAINEQARNLALRQTRTIEVIFPIERGTLQQVSDPFFVDMLAVLTDELGKHGYDVLMSRSPPWDEERPGCAFLGARADGVIFVGQGRHRSAIRDFARRHASVVAWGAVSADDDYCVIGSDNVGGGRLATEHMLKLGRKRIAFLGDTDLPEMRQRFEGYKQVLASYDIPLDEDLVIHTPFDIEKAREVTKPFVELFPRYDGIFACSDMIAMAAIANLRQAGIAVPDDVSVVGFDDIPSSAHVSPPITTVHQRIRHGGKVMVEKLIGILGGEAQEPEILKTELIIRQSCGARVATPS</sequence>
<evidence type="ECO:0000259" key="4">
    <source>
        <dbReference type="PROSITE" id="PS50932"/>
    </source>
</evidence>
<dbReference type="EMBL" id="JACXLC010000001">
    <property type="protein sequence ID" value="MBD2841897.1"/>
    <property type="molecule type" value="Genomic_DNA"/>
</dbReference>
<keyword evidence="1" id="KW-0805">Transcription regulation</keyword>
<dbReference type="Pfam" id="PF13377">
    <property type="entry name" value="Peripla_BP_3"/>
    <property type="match status" value="1"/>
</dbReference>
<protein>
    <submittedName>
        <fullName evidence="5">Substrate-binding domain-containing protein</fullName>
    </submittedName>
</protein>
<dbReference type="RefSeq" id="WP_190787400.1">
    <property type="nucleotide sequence ID" value="NZ_JACXLC010000001.1"/>
</dbReference>
<dbReference type="PROSITE" id="PS00356">
    <property type="entry name" value="HTH_LACI_1"/>
    <property type="match status" value="1"/>
</dbReference>
<keyword evidence="6" id="KW-1185">Reference proteome</keyword>
<dbReference type="SUPFAM" id="SSF53822">
    <property type="entry name" value="Periplasmic binding protein-like I"/>
    <property type="match status" value="1"/>
</dbReference>
<dbReference type="Gene3D" id="3.40.50.2300">
    <property type="match status" value="2"/>
</dbReference>
<dbReference type="CDD" id="cd01392">
    <property type="entry name" value="HTH_LacI"/>
    <property type="match status" value="1"/>
</dbReference>
<reference evidence="5 6" key="1">
    <citation type="submission" date="2020-09" db="EMBL/GenBank/DDBJ databases">
        <authorList>
            <person name="Yoon J.-W."/>
        </authorList>
    </citation>
    <scope>NUCLEOTIDE SEQUENCE [LARGE SCALE GENOMIC DNA]</scope>
    <source>
        <strain evidence="5 6">KMU-140</strain>
    </source>
</reference>
<name>A0ABR8KR60_9SPHN</name>
<dbReference type="InterPro" id="IPR046335">
    <property type="entry name" value="LacI/GalR-like_sensor"/>
</dbReference>
<dbReference type="InterPro" id="IPR010982">
    <property type="entry name" value="Lambda_DNA-bd_dom_sf"/>
</dbReference>
<keyword evidence="3" id="KW-0804">Transcription</keyword>
<dbReference type="SMART" id="SM00354">
    <property type="entry name" value="HTH_LACI"/>
    <property type="match status" value="1"/>
</dbReference>
<evidence type="ECO:0000256" key="1">
    <source>
        <dbReference type="ARBA" id="ARBA00023015"/>
    </source>
</evidence>
<dbReference type="InterPro" id="IPR028082">
    <property type="entry name" value="Peripla_BP_I"/>
</dbReference>
<dbReference type="PANTHER" id="PTHR30146">
    <property type="entry name" value="LACI-RELATED TRANSCRIPTIONAL REPRESSOR"/>
    <property type="match status" value="1"/>
</dbReference>
<keyword evidence="2" id="KW-0238">DNA-binding</keyword>
<comment type="caution">
    <text evidence="5">The sequence shown here is derived from an EMBL/GenBank/DDBJ whole genome shotgun (WGS) entry which is preliminary data.</text>
</comment>
<dbReference type="SUPFAM" id="SSF47413">
    <property type="entry name" value="lambda repressor-like DNA-binding domains"/>
    <property type="match status" value="1"/>
</dbReference>